<feature type="compositionally biased region" description="Polar residues" evidence="1">
    <location>
        <begin position="473"/>
        <end position="483"/>
    </location>
</feature>
<dbReference type="InterPro" id="IPR006644">
    <property type="entry name" value="Cadg"/>
</dbReference>
<feature type="compositionally biased region" description="Basic and acidic residues" evidence="1">
    <location>
        <begin position="734"/>
        <end position="747"/>
    </location>
</feature>
<accession>A0A450TZ88</accession>
<dbReference type="SMART" id="SM00736">
    <property type="entry name" value="CADG"/>
    <property type="match status" value="1"/>
</dbReference>
<dbReference type="SUPFAM" id="SSF49313">
    <property type="entry name" value="Cadherin-like"/>
    <property type="match status" value="1"/>
</dbReference>
<organism evidence="3">
    <name type="scientific">Candidatus Kentrum sp. FW</name>
    <dbReference type="NCBI Taxonomy" id="2126338"/>
    <lineage>
        <taxon>Bacteria</taxon>
        <taxon>Pseudomonadati</taxon>
        <taxon>Pseudomonadota</taxon>
        <taxon>Gammaproteobacteria</taxon>
        <taxon>Candidatus Kentrum</taxon>
    </lineage>
</organism>
<name>A0A450TZ88_9GAMM</name>
<feature type="region of interest" description="Disordered" evidence="1">
    <location>
        <begin position="454"/>
        <end position="490"/>
    </location>
</feature>
<feature type="domain" description="Dystroglycan-type cadherin-like" evidence="2">
    <location>
        <begin position="601"/>
        <end position="701"/>
    </location>
</feature>
<proteinExistence type="predicted"/>
<dbReference type="GO" id="GO:0005509">
    <property type="term" value="F:calcium ion binding"/>
    <property type="evidence" value="ECO:0007669"/>
    <property type="project" value="InterPro"/>
</dbReference>
<gene>
    <name evidence="3" type="ORF">BECKFW1821C_GA0114237_10709</name>
</gene>
<dbReference type="InterPro" id="IPR015919">
    <property type="entry name" value="Cadherin-like_sf"/>
</dbReference>
<dbReference type="GO" id="GO:0016020">
    <property type="term" value="C:membrane"/>
    <property type="evidence" value="ECO:0007669"/>
    <property type="project" value="InterPro"/>
</dbReference>
<dbReference type="AlphaFoldDB" id="A0A450TZ88"/>
<feature type="compositionally biased region" description="Pro residues" evidence="1">
    <location>
        <begin position="462"/>
        <end position="471"/>
    </location>
</feature>
<evidence type="ECO:0000313" key="3">
    <source>
        <dbReference type="EMBL" id="VFJ75224.1"/>
    </source>
</evidence>
<feature type="region of interest" description="Disordered" evidence="1">
    <location>
        <begin position="693"/>
        <end position="748"/>
    </location>
</feature>
<dbReference type="EMBL" id="CAADFE010000070">
    <property type="protein sequence ID" value="VFJ75224.1"/>
    <property type="molecule type" value="Genomic_DNA"/>
</dbReference>
<reference evidence="3" key="1">
    <citation type="submission" date="2019-02" db="EMBL/GenBank/DDBJ databases">
        <authorList>
            <person name="Gruber-Vodicka R. H."/>
            <person name="Seah K. B. B."/>
        </authorList>
    </citation>
    <scope>NUCLEOTIDE SEQUENCE</scope>
    <source>
        <strain evidence="3">BECK_BZ131</strain>
    </source>
</reference>
<evidence type="ECO:0000259" key="2">
    <source>
        <dbReference type="SMART" id="SM00736"/>
    </source>
</evidence>
<dbReference type="Gene3D" id="2.60.40.10">
    <property type="entry name" value="Immunoglobulins"/>
    <property type="match status" value="1"/>
</dbReference>
<sequence length="777" mass="84796">MVMRKEMITGIGKIPVGGYFGFLALEPRIMFAGDSIDIDTTSESTDRVAVNPDVAETKLDTMVFDYEKGAPILVVPENVDVTFPDDADYSLDGYLQFDLQDHRGSDGFRLKSDANPDAYGAVSVGNRDGKEIVYLGTEKGRVPIGHVVGQDTGTLKIHLSIPTKFTNHDLDDTFESVRFELTWDKDEKTRIEKNWIMGADEQNLIMPGMSLICNHDTPADYHTPGEVKDNILSVDKIADNIENIDTWDKLERGRNWDYERKKHDDDTTASGHYLEIWTNKISVLNKHSAYGPYVCSSQLELIKGMVASFDWHSESTDKDNKDKEDSFFYLLNMDDGTRTLIAKEKSTDDNDKPVWRSSEVTVPKTGNYRLVFVAGSTDDQVGGIQSMSATGARLGIDNLRVRFDSSRLLNTIVHQVRYDNTPIDESLTGSSRDLTISVKLSDSLPEDKVAVGTLKFTDRPPDPPGPGPGPTPESQLVLSSTGNIGVPTILPPPSDFSLDYSAPATSIDIAPLKPLSEYTQNEPGMFQVHVASSPIVDGSKSTEKTMSKSPGKATLKGTSAIARGITIVSDSTSSTARGAESGTLDISLITSSCAVDGHCISVGRAMEDVSYGYGQFVFRLPHDVFTHTNPMAMVRLRATQMDDSMLPGWIRFDPGTGTFTGKVPSHMAGQSIAIKITARDVRSGTEAQTSFKFHVVDGDAHARTPTPPEKQQIDNEEDIDPADDKGIGDEDNGRDDISASDGRHVDRPGFSAQLATAGFVGFETRQAAFVTMMGSNG</sequence>
<dbReference type="Pfam" id="PF05345">
    <property type="entry name" value="He_PIG"/>
    <property type="match status" value="1"/>
</dbReference>
<protein>
    <recommendedName>
        <fullName evidence="2">Dystroglycan-type cadherin-like domain-containing protein</fullName>
    </recommendedName>
</protein>
<dbReference type="InterPro" id="IPR013783">
    <property type="entry name" value="Ig-like_fold"/>
</dbReference>
<evidence type="ECO:0000256" key="1">
    <source>
        <dbReference type="SAM" id="MobiDB-lite"/>
    </source>
</evidence>